<sequence>MAPTTDVHASPSKKARTEKEEQVVEKPYVAPSFMCFFGEEPDDFDVEDSYGVARTYETLIYPMFREDDAILEIFRVKPYAPVERPGRNEVEKLLA</sequence>
<reference evidence="2" key="1">
    <citation type="journal article" date="2023" name="Front. Plant Sci.">
        <title>Chromosomal-level genome assembly of Melastoma candidum provides insights into trichome evolution.</title>
        <authorList>
            <person name="Zhong Y."/>
            <person name="Wu W."/>
            <person name="Sun C."/>
            <person name="Zou P."/>
            <person name="Liu Y."/>
            <person name="Dai S."/>
            <person name="Zhou R."/>
        </authorList>
    </citation>
    <scope>NUCLEOTIDE SEQUENCE [LARGE SCALE GENOMIC DNA]</scope>
</reference>
<comment type="caution">
    <text evidence="1">The sequence shown here is derived from an EMBL/GenBank/DDBJ whole genome shotgun (WGS) entry which is preliminary data.</text>
</comment>
<dbReference type="Proteomes" id="UP001057402">
    <property type="component" value="Chromosome 11"/>
</dbReference>
<evidence type="ECO:0000313" key="1">
    <source>
        <dbReference type="EMBL" id="KAI4311209.1"/>
    </source>
</evidence>
<protein>
    <submittedName>
        <fullName evidence="1">Uncharacterized protein</fullName>
    </submittedName>
</protein>
<name>A0ACB9LKJ9_9MYRT</name>
<dbReference type="EMBL" id="CM042890">
    <property type="protein sequence ID" value="KAI4311209.1"/>
    <property type="molecule type" value="Genomic_DNA"/>
</dbReference>
<accession>A0ACB9LKJ9</accession>
<keyword evidence="2" id="KW-1185">Reference proteome</keyword>
<evidence type="ECO:0000313" key="2">
    <source>
        <dbReference type="Proteomes" id="UP001057402"/>
    </source>
</evidence>
<proteinExistence type="predicted"/>
<gene>
    <name evidence="1" type="ORF">MLD38_036121</name>
</gene>
<organism evidence="1 2">
    <name type="scientific">Melastoma candidum</name>
    <dbReference type="NCBI Taxonomy" id="119954"/>
    <lineage>
        <taxon>Eukaryota</taxon>
        <taxon>Viridiplantae</taxon>
        <taxon>Streptophyta</taxon>
        <taxon>Embryophyta</taxon>
        <taxon>Tracheophyta</taxon>
        <taxon>Spermatophyta</taxon>
        <taxon>Magnoliopsida</taxon>
        <taxon>eudicotyledons</taxon>
        <taxon>Gunneridae</taxon>
        <taxon>Pentapetalae</taxon>
        <taxon>rosids</taxon>
        <taxon>malvids</taxon>
        <taxon>Myrtales</taxon>
        <taxon>Melastomataceae</taxon>
        <taxon>Melastomatoideae</taxon>
        <taxon>Melastomateae</taxon>
        <taxon>Melastoma</taxon>
    </lineage>
</organism>